<evidence type="ECO:0000256" key="3">
    <source>
        <dbReference type="ARBA" id="ARBA00022576"/>
    </source>
</evidence>
<feature type="domain" description="Aminotransferase class I/classII large" evidence="7">
    <location>
        <begin position="30"/>
        <end position="380"/>
    </location>
</feature>
<dbReference type="EC" id="2.6.1.-" evidence="6"/>
<evidence type="ECO:0000259" key="7">
    <source>
        <dbReference type="Pfam" id="PF00155"/>
    </source>
</evidence>
<dbReference type="Gene3D" id="3.40.640.10">
    <property type="entry name" value="Type I PLP-dependent aspartate aminotransferase-like (Major domain)"/>
    <property type="match status" value="1"/>
</dbReference>
<dbReference type="PROSITE" id="PS00105">
    <property type="entry name" value="AA_TRANSFER_CLASS_1"/>
    <property type="match status" value="1"/>
</dbReference>
<evidence type="ECO:0000256" key="5">
    <source>
        <dbReference type="ARBA" id="ARBA00022898"/>
    </source>
</evidence>
<keyword evidence="4 6" id="KW-0808">Transferase</keyword>
<evidence type="ECO:0000313" key="9">
    <source>
        <dbReference type="Proteomes" id="UP001198220"/>
    </source>
</evidence>
<dbReference type="InterPro" id="IPR004838">
    <property type="entry name" value="NHTrfase_class1_PyrdxlP-BS"/>
</dbReference>
<dbReference type="GO" id="GO:0030170">
    <property type="term" value="F:pyridoxal phosphate binding"/>
    <property type="evidence" value="ECO:0007669"/>
    <property type="project" value="InterPro"/>
</dbReference>
<evidence type="ECO:0000313" key="8">
    <source>
        <dbReference type="EMBL" id="MCC2126518.1"/>
    </source>
</evidence>
<dbReference type="RefSeq" id="WP_308459507.1">
    <property type="nucleotide sequence ID" value="NZ_JAJEPS010000009.1"/>
</dbReference>
<dbReference type="GO" id="GO:0008483">
    <property type="term" value="F:transaminase activity"/>
    <property type="evidence" value="ECO:0007669"/>
    <property type="project" value="UniProtKB-KW"/>
</dbReference>
<dbReference type="AlphaFoldDB" id="A0AAE3AAP4"/>
<dbReference type="Gene3D" id="3.90.1150.10">
    <property type="entry name" value="Aspartate Aminotransferase, domain 1"/>
    <property type="match status" value="1"/>
</dbReference>
<dbReference type="InterPro" id="IPR015422">
    <property type="entry name" value="PyrdxlP-dep_Trfase_small"/>
</dbReference>
<dbReference type="PANTHER" id="PTHR46383">
    <property type="entry name" value="ASPARTATE AMINOTRANSFERASE"/>
    <property type="match status" value="1"/>
</dbReference>
<dbReference type="InterPro" id="IPR015424">
    <property type="entry name" value="PyrdxlP-dep_Trfase"/>
</dbReference>
<dbReference type="InterPro" id="IPR050596">
    <property type="entry name" value="AspAT/PAT-like"/>
</dbReference>
<protein>
    <recommendedName>
        <fullName evidence="6">Aminotransferase</fullName>
        <ecNumber evidence="6">2.6.1.-</ecNumber>
    </recommendedName>
</protein>
<dbReference type="InterPro" id="IPR015421">
    <property type="entry name" value="PyrdxlP-dep_Trfase_major"/>
</dbReference>
<dbReference type="CDD" id="cd00609">
    <property type="entry name" value="AAT_like"/>
    <property type="match status" value="1"/>
</dbReference>
<accession>A0AAE3AAP4</accession>
<gene>
    <name evidence="8" type="ORF">LKD36_10010</name>
</gene>
<dbReference type="FunFam" id="3.40.640.10:FF:000033">
    <property type="entry name" value="Aspartate aminotransferase"/>
    <property type="match status" value="1"/>
</dbReference>
<dbReference type="GO" id="GO:0006520">
    <property type="term" value="P:amino acid metabolic process"/>
    <property type="evidence" value="ECO:0007669"/>
    <property type="project" value="InterPro"/>
</dbReference>
<comment type="cofactor">
    <cofactor evidence="1 6">
        <name>pyridoxal 5'-phosphate</name>
        <dbReference type="ChEBI" id="CHEBI:597326"/>
    </cofactor>
</comment>
<sequence>MRNPLSETIVNIKPSGIRKFFDLVSEMNDKDVISLGVGEPDFDTPWHVRDEGIYSLEKGRTFYTSNSGLKELREEICNYLDRRYQVSYDWHHETIVTVGGSEGIDIAMRAMLDPGDEVLIPQPSYVSYEPCAILAGGKPVIIELKAENEFRLTPEELLEHITDKTKILVLPYPNNPTGAIMERADLEKIAEIVMEKDIFVLSDEIYSELSYKGDHVTIASIPGMKERTILINGFSKAYAMTGWRLGYACGPREIIEQMTKIHQFAIMCAPTTSQYAAVEAMRNGDADVATMREAYDQRRRYLVNAFKEMGLECFEPYGAFYIFPCIKEFGMTSEEFAERFLKEEKVAVVPGTAFGDSGEGFLRISYAYSLQNLKAALARLERFVEKLRAEQKEQA</sequence>
<evidence type="ECO:0000256" key="6">
    <source>
        <dbReference type="RuleBase" id="RU000481"/>
    </source>
</evidence>
<keyword evidence="3 6" id="KW-0032">Aminotransferase</keyword>
<keyword evidence="5" id="KW-0663">Pyridoxal phosphate</keyword>
<keyword evidence="9" id="KW-1185">Reference proteome</keyword>
<comment type="caution">
    <text evidence="8">The sequence shown here is derived from an EMBL/GenBank/DDBJ whole genome shotgun (WGS) entry which is preliminary data.</text>
</comment>
<name>A0AAE3AAP4_9FIRM</name>
<evidence type="ECO:0000256" key="2">
    <source>
        <dbReference type="ARBA" id="ARBA00007441"/>
    </source>
</evidence>
<dbReference type="InterPro" id="IPR004839">
    <property type="entry name" value="Aminotransferase_I/II_large"/>
</dbReference>
<dbReference type="Pfam" id="PF00155">
    <property type="entry name" value="Aminotran_1_2"/>
    <property type="match status" value="1"/>
</dbReference>
<evidence type="ECO:0000256" key="1">
    <source>
        <dbReference type="ARBA" id="ARBA00001933"/>
    </source>
</evidence>
<dbReference type="SUPFAM" id="SSF53383">
    <property type="entry name" value="PLP-dependent transferases"/>
    <property type="match status" value="1"/>
</dbReference>
<dbReference type="EMBL" id="JAJEPS010000009">
    <property type="protein sequence ID" value="MCC2126518.1"/>
    <property type="molecule type" value="Genomic_DNA"/>
</dbReference>
<dbReference type="Proteomes" id="UP001198220">
    <property type="component" value="Unassembled WGS sequence"/>
</dbReference>
<evidence type="ECO:0000256" key="4">
    <source>
        <dbReference type="ARBA" id="ARBA00022679"/>
    </source>
</evidence>
<comment type="similarity">
    <text evidence="2 6">Belongs to the class-I pyridoxal-phosphate-dependent aminotransferase family.</text>
</comment>
<organism evidence="8 9">
    <name type="scientific">Hominiventricola filiformis</name>
    <dbReference type="NCBI Taxonomy" id="2885352"/>
    <lineage>
        <taxon>Bacteria</taxon>
        <taxon>Bacillati</taxon>
        <taxon>Bacillota</taxon>
        <taxon>Clostridia</taxon>
        <taxon>Lachnospirales</taxon>
        <taxon>Lachnospiraceae</taxon>
        <taxon>Hominiventricola</taxon>
    </lineage>
</organism>
<proteinExistence type="inferred from homology"/>
<reference evidence="8 9" key="1">
    <citation type="submission" date="2021-10" db="EMBL/GenBank/DDBJ databases">
        <title>Anaerobic single-cell dispensing facilitates the cultivation of human gut bacteria.</title>
        <authorList>
            <person name="Afrizal A."/>
        </authorList>
    </citation>
    <scope>NUCLEOTIDE SEQUENCE [LARGE SCALE GENOMIC DNA]</scope>
    <source>
        <strain evidence="8 9">CLA-AA-H276</strain>
    </source>
</reference>
<dbReference type="PANTHER" id="PTHR46383:SF3">
    <property type="entry name" value="ASPARTATE AMINOTRANSFERASE-RELATED"/>
    <property type="match status" value="1"/>
</dbReference>